<accession>A0A2I0IXP4</accession>
<organism evidence="1 2">
    <name type="scientific">Punica granatum</name>
    <name type="common">Pomegranate</name>
    <dbReference type="NCBI Taxonomy" id="22663"/>
    <lineage>
        <taxon>Eukaryota</taxon>
        <taxon>Viridiplantae</taxon>
        <taxon>Streptophyta</taxon>
        <taxon>Embryophyta</taxon>
        <taxon>Tracheophyta</taxon>
        <taxon>Spermatophyta</taxon>
        <taxon>Magnoliopsida</taxon>
        <taxon>eudicotyledons</taxon>
        <taxon>Gunneridae</taxon>
        <taxon>Pentapetalae</taxon>
        <taxon>rosids</taxon>
        <taxon>malvids</taxon>
        <taxon>Myrtales</taxon>
        <taxon>Lythraceae</taxon>
        <taxon>Punica</taxon>
    </lineage>
</organism>
<evidence type="ECO:0000313" key="1">
    <source>
        <dbReference type="EMBL" id="PKI48768.1"/>
    </source>
</evidence>
<sequence>MGYWRQFLRDGTVVLDSKENPIRRKEVGRHCTGHVDVLCCLGGTVDSTTFARDQESETYVESPTGVFPLFLKRLDASGDHFVIHLLKSSPEGFPRNI</sequence>
<dbReference type="Proteomes" id="UP000233551">
    <property type="component" value="Unassembled WGS sequence"/>
</dbReference>
<reference evidence="1 2" key="1">
    <citation type="submission" date="2017-11" db="EMBL/GenBank/DDBJ databases">
        <title>De-novo sequencing of pomegranate (Punica granatum L.) genome.</title>
        <authorList>
            <person name="Akparov Z."/>
            <person name="Amiraslanov A."/>
            <person name="Hajiyeva S."/>
            <person name="Abbasov M."/>
            <person name="Kaur K."/>
            <person name="Hamwieh A."/>
            <person name="Solovyev V."/>
            <person name="Salamov A."/>
            <person name="Braich B."/>
            <person name="Kosarev P."/>
            <person name="Mahmoud A."/>
            <person name="Hajiyev E."/>
            <person name="Babayeva S."/>
            <person name="Izzatullayeva V."/>
            <person name="Mammadov A."/>
            <person name="Mammadov A."/>
            <person name="Sharifova S."/>
            <person name="Ojaghi J."/>
            <person name="Eynullazada K."/>
            <person name="Bayramov B."/>
            <person name="Abdulazimova A."/>
            <person name="Shahmuradov I."/>
        </authorList>
    </citation>
    <scope>NUCLEOTIDE SEQUENCE [LARGE SCALE GENOMIC DNA]</scope>
    <source>
        <strain evidence="2">cv. AG2017</strain>
        <tissue evidence="1">Leaf</tissue>
    </source>
</reference>
<evidence type="ECO:0000313" key="2">
    <source>
        <dbReference type="Proteomes" id="UP000233551"/>
    </source>
</evidence>
<dbReference type="AlphaFoldDB" id="A0A2I0IXP4"/>
<keyword evidence="2" id="KW-1185">Reference proteome</keyword>
<dbReference type="EMBL" id="PGOL01002333">
    <property type="protein sequence ID" value="PKI48768.1"/>
    <property type="molecule type" value="Genomic_DNA"/>
</dbReference>
<comment type="caution">
    <text evidence="1">The sequence shown here is derived from an EMBL/GenBank/DDBJ whole genome shotgun (WGS) entry which is preliminary data.</text>
</comment>
<gene>
    <name evidence="1" type="ORF">CRG98_030810</name>
</gene>
<proteinExistence type="predicted"/>
<protein>
    <submittedName>
        <fullName evidence="1">Uncharacterized protein</fullName>
    </submittedName>
</protein>
<name>A0A2I0IXP4_PUNGR</name>